<evidence type="ECO:0000256" key="9">
    <source>
        <dbReference type="ARBA" id="ARBA00022946"/>
    </source>
</evidence>
<dbReference type="Proteomes" id="UP000054350">
    <property type="component" value="Unassembled WGS sequence"/>
</dbReference>
<evidence type="ECO:0000259" key="14">
    <source>
        <dbReference type="PROSITE" id="PS50968"/>
    </source>
</evidence>
<dbReference type="GO" id="GO:0006099">
    <property type="term" value="P:tricarboxylic acid cycle"/>
    <property type="evidence" value="ECO:0007669"/>
    <property type="project" value="UniProtKB-KW"/>
</dbReference>
<feature type="region of interest" description="Disordered" evidence="13">
    <location>
        <begin position="184"/>
        <end position="216"/>
    </location>
</feature>
<keyword evidence="9" id="KW-0809">Transit peptide</keyword>
<accession>A0A0L0SA84</accession>
<dbReference type="Gene3D" id="2.40.50.100">
    <property type="match status" value="1"/>
</dbReference>
<dbReference type="OrthoDB" id="5391403at2759"/>
<evidence type="ECO:0000256" key="12">
    <source>
        <dbReference type="ARBA" id="ARBA00032406"/>
    </source>
</evidence>
<keyword evidence="7" id="KW-0808">Transferase</keyword>
<evidence type="ECO:0000256" key="3">
    <source>
        <dbReference type="ARBA" id="ARBA00005145"/>
    </source>
</evidence>
<feature type="domain" description="Lipoyl-binding" evidence="14">
    <location>
        <begin position="60"/>
        <end position="135"/>
    </location>
</feature>
<dbReference type="CDD" id="cd06849">
    <property type="entry name" value="lipoyl_domain"/>
    <property type="match status" value="1"/>
</dbReference>
<dbReference type="FunFam" id="3.30.559.10:FF:000006">
    <property type="entry name" value="Dihydrolipoyllysine-residue succinyltransferase component of 2-oxoglutarate dehydrogenase complex, mitochondrial"/>
    <property type="match status" value="1"/>
</dbReference>
<comment type="pathway">
    <text evidence="3">Amino-acid degradation; L-lysine degradation via saccharopine pathway; glutaryl-CoA from L-lysine: step 6/6.</text>
</comment>
<comment type="cofactor">
    <cofactor evidence="1">
        <name>(R)-lipoate</name>
        <dbReference type="ChEBI" id="CHEBI:83088"/>
    </cofactor>
</comment>
<evidence type="ECO:0000256" key="1">
    <source>
        <dbReference type="ARBA" id="ARBA00001938"/>
    </source>
</evidence>
<dbReference type="AlphaFoldDB" id="A0A0L0SA84"/>
<dbReference type="NCBIfam" id="TIGR01347">
    <property type="entry name" value="sucB"/>
    <property type="match status" value="1"/>
</dbReference>
<dbReference type="InterPro" id="IPR050537">
    <property type="entry name" value="2-oxoacid_dehydrogenase"/>
</dbReference>
<reference evidence="15 16" key="1">
    <citation type="submission" date="2009-11" db="EMBL/GenBank/DDBJ databases">
        <title>Annotation of Allomyces macrogynus ATCC 38327.</title>
        <authorList>
            <consortium name="The Broad Institute Genome Sequencing Platform"/>
            <person name="Russ C."/>
            <person name="Cuomo C."/>
            <person name="Burger G."/>
            <person name="Gray M.W."/>
            <person name="Holland P.W.H."/>
            <person name="King N."/>
            <person name="Lang F.B.F."/>
            <person name="Roger A.J."/>
            <person name="Ruiz-Trillo I."/>
            <person name="Young S.K."/>
            <person name="Zeng Q."/>
            <person name="Gargeya S."/>
            <person name="Fitzgerald M."/>
            <person name="Haas B."/>
            <person name="Abouelleil A."/>
            <person name="Alvarado L."/>
            <person name="Arachchi H.M."/>
            <person name="Berlin A."/>
            <person name="Chapman S.B."/>
            <person name="Gearin G."/>
            <person name="Goldberg J."/>
            <person name="Griggs A."/>
            <person name="Gujja S."/>
            <person name="Hansen M."/>
            <person name="Heiman D."/>
            <person name="Howarth C."/>
            <person name="Larimer J."/>
            <person name="Lui A."/>
            <person name="MacDonald P.J.P."/>
            <person name="McCowen C."/>
            <person name="Montmayeur A."/>
            <person name="Murphy C."/>
            <person name="Neiman D."/>
            <person name="Pearson M."/>
            <person name="Priest M."/>
            <person name="Roberts A."/>
            <person name="Saif S."/>
            <person name="Shea T."/>
            <person name="Sisk P."/>
            <person name="Stolte C."/>
            <person name="Sykes S."/>
            <person name="Wortman J."/>
            <person name="Nusbaum C."/>
            <person name="Birren B."/>
        </authorList>
    </citation>
    <scope>NUCLEOTIDE SEQUENCE [LARGE SCALE GENOMIC DNA]</scope>
    <source>
        <strain evidence="15 16">ATCC 38327</strain>
    </source>
</reference>
<dbReference type="GO" id="GO:0004149">
    <property type="term" value="F:dihydrolipoyllysine-residue succinyltransferase activity"/>
    <property type="evidence" value="ECO:0007669"/>
    <property type="project" value="UniProtKB-EC"/>
</dbReference>
<dbReference type="Gene3D" id="3.30.559.10">
    <property type="entry name" value="Chloramphenicol acetyltransferase-like domain"/>
    <property type="match status" value="1"/>
</dbReference>
<dbReference type="InterPro" id="IPR006255">
    <property type="entry name" value="SucB"/>
</dbReference>
<evidence type="ECO:0000313" key="15">
    <source>
        <dbReference type="EMBL" id="KNE59324.1"/>
    </source>
</evidence>
<dbReference type="PROSITE" id="PS50968">
    <property type="entry name" value="BIOTINYL_LIPOYL"/>
    <property type="match status" value="1"/>
</dbReference>
<dbReference type="PANTHER" id="PTHR43416">
    <property type="entry name" value="DIHYDROLIPOYLLYSINE-RESIDUE SUCCINYLTRANSFERASE COMPONENT OF 2-OXOGLUTARATE DEHYDROGENASE COMPLEX, MITOCHONDRIAL-RELATED"/>
    <property type="match status" value="1"/>
</dbReference>
<evidence type="ECO:0000256" key="6">
    <source>
        <dbReference type="ARBA" id="ARBA00022532"/>
    </source>
</evidence>
<keyword evidence="10" id="KW-0496">Mitochondrion</keyword>
<evidence type="ECO:0000256" key="2">
    <source>
        <dbReference type="ARBA" id="ARBA00004173"/>
    </source>
</evidence>
<dbReference type="PROSITE" id="PS00189">
    <property type="entry name" value="LIPOYL"/>
    <property type="match status" value="1"/>
</dbReference>
<comment type="similarity">
    <text evidence="4">Belongs to the 2-oxoacid dehydrogenase family.</text>
</comment>
<evidence type="ECO:0000256" key="4">
    <source>
        <dbReference type="ARBA" id="ARBA00007317"/>
    </source>
</evidence>
<organism evidence="15 16">
    <name type="scientific">Allomyces macrogynus (strain ATCC 38327)</name>
    <name type="common">Allomyces javanicus var. macrogynus</name>
    <dbReference type="NCBI Taxonomy" id="578462"/>
    <lineage>
        <taxon>Eukaryota</taxon>
        <taxon>Fungi</taxon>
        <taxon>Fungi incertae sedis</taxon>
        <taxon>Blastocladiomycota</taxon>
        <taxon>Blastocladiomycetes</taxon>
        <taxon>Blastocladiales</taxon>
        <taxon>Blastocladiaceae</taxon>
        <taxon>Allomyces</taxon>
    </lineage>
</organism>
<dbReference type="STRING" id="578462.A0A0L0SA84"/>
<evidence type="ECO:0000313" key="16">
    <source>
        <dbReference type="Proteomes" id="UP000054350"/>
    </source>
</evidence>
<dbReference type="InterPro" id="IPR011053">
    <property type="entry name" value="Single_hybrid_motif"/>
</dbReference>
<dbReference type="GO" id="GO:0033512">
    <property type="term" value="P:L-lysine catabolic process to acetyl-CoA via saccharopine"/>
    <property type="evidence" value="ECO:0007669"/>
    <property type="project" value="UniProtKB-UniPathway"/>
</dbReference>
<dbReference type="GO" id="GO:0005739">
    <property type="term" value="C:mitochondrion"/>
    <property type="evidence" value="ECO:0007669"/>
    <property type="project" value="UniProtKB-SubCell"/>
</dbReference>
<dbReference type="Pfam" id="PF00364">
    <property type="entry name" value="Biotin_lipoyl"/>
    <property type="match status" value="1"/>
</dbReference>
<evidence type="ECO:0000256" key="7">
    <source>
        <dbReference type="ARBA" id="ARBA00022679"/>
    </source>
</evidence>
<dbReference type="GO" id="GO:0045252">
    <property type="term" value="C:oxoglutarate dehydrogenase complex"/>
    <property type="evidence" value="ECO:0007669"/>
    <property type="project" value="InterPro"/>
</dbReference>
<evidence type="ECO:0000256" key="5">
    <source>
        <dbReference type="ARBA" id="ARBA00012945"/>
    </source>
</evidence>
<proteinExistence type="inferred from homology"/>
<dbReference type="InterPro" id="IPR023213">
    <property type="entry name" value="CAT-like_dom_sf"/>
</dbReference>
<dbReference type="UniPathway" id="UPA00868">
    <property type="reaction ID" value="UER00840"/>
</dbReference>
<dbReference type="EC" id="2.3.1.61" evidence="5"/>
<protein>
    <recommendedName>
        <fullName evidence="5">dihydrolipoyllysine-residue succinyltransferase</fullName>
        <ecNumber evidence="5">2.3.1.61</ecNumber>
    </recommendedName>
    <alternativeName>
        <fullName evidence="12">2-oxoglutarate dehydrogenase complex component E2</fullName>
    </alternativeName>
</protein>
<dbReference type="VEuPathDB" id="FungiDB:AMAG_03624"/>
<reference evidence="16" key="2">
    <citation type="submission" date="2009-11" db="EMBL/GenBank/DDBJ databases">
        <title>The Genome Sequence of Allomyces macrogynus strain ATCC 38327.</title>
        <authorList>
            <consortium name="The Broad Institute Genome Sequencing Platform"/>
            <person name="Russ C."/>
            <person name="Cuomo C."/>
            <person name="Shea T."/>
            <person name="Young S.K."/>
            <person name="Zeng Q."/>
            <person name="Koehrsen M."/>
            <person name="Haas B."/>
            <person name="Borodovsky M."/>
            <person name="Guigo R."/>
            <person name="Alvarado L."/>
            <person name="Berlin A."/>
            <person name="Borenstein D."/>
            <person name="Chen Z."/>
            <person name="Engels R."/>
            <person name="Freedman E."/>
            <person name="Gellesch M."/>
            <person name="Goldberg J."/>
            <person name="Griggs A."/>
            <person name="Gujja S."/>
            <person name="Heiman D."/>
            <person name="Hepburn T."/>
            <person name="Howarth C."/>
            <person name="Jen D."/>
            <person name="Larson L."/>
            <person name="Lewis B."/>
            <person name="Mehta T."/>
            <person name="Park D."/>
            <person name="Pearson M."/>
            <person name="Roberts A."/>
            <person name="Saif S."/>
            <person name="Shenoy N."/>
            <person name="Sisk P."/>
            <person name="Stolte C."/>
            <person name="Sykes S."/>
            <person name="Walk T."/>
            <person name="White J."/>
            <person name="Yandava C."/>
            <person name="Burger G."/>
            <person name="Gray M.W."/>
            <person name="Holland P.W.H."/>
            <person name="King N."/>
            <person name="Lang F.B.F."/>
            <person name="Roger A.J."/>
            <person name="Ruiz-Trillo I."/>
            <person name="Lander E."/>
            <person name="Nusbaum C."/>
        </authorList>
    </citation>
    <scope>NUCLEOTIDE SEQUENCE [LARGE SCALE GENOMIC DNA]</scope>
    <source>
        <strain evidence="16">ATCC 38327</strain>
    </source>
</reference>
<comment type="subcellular location">
    <subcellularLocation>
        <location evidence="2">Mitochondrion</location>
    </subcellularLocation>
</comment>
<dbReference type="InterPro" id="IPR000089">
    <property type="entry name" value="Biotin_lipoyl"/>
</dbReference>
<dbReference type="InterPro" id="IPR001078">
    <property type="entry name" value="2-oxoacid_DH_actylTfrase"/>
</dbReference>
<dbReference type="InterPro" id="IPR003016">
    <property type="entry name" value="2-oxoA_DH_lipoyl-BS"/>
</dbReference>
<feature type="compositionally biased region" description="Low complexity" evidence="13">
    <location>
        <begin position="199"/>
        <end position="208"/>
    </location>
</feature>
<evidence type="ECO:0000256" key="8">
    <source>
        <dbReference type="ARBA" id="ARBA00022823"/>
    </source>
</evidence>
<name>A0A0L0SA84_ALLM3</name>
<dbReference type="OMA" id="NMPQTAV"/>
<keyword evidence="11" id="KW-0012">Acyltransferase</keyword>
<sequence>MFAARIAARPALRLAAASAVRAAAPRAVAAVAVVPATARLVSAGALKTLTAVQARSYADVVTVKVPQMADSISEGTLKTWHKKVGDFVKADEEVATIETDKIDVAVNAPASGVIVEQFANEEDTVVVAADLFKLEKKDASEAPAAAAPAPAAPKAEAAPVAAPAPVAAAPAPAAAPAAAPAPAAKPAAAPAPATPAPAAPAAAVQPAVTGARTEERVKMSRMRLRIAERLKESQNTAASLTTFNEIDMSNIMEFRNKYKDAALKEHGVKLGFMSAFVKATTYAMKHVPVVNARIDGDHTVYPSFVDISVAVATPKGLVTPVLRDCQNMSFLDVERALADMAAKARDNKISIEDMAGGTFTISNGGVFGSMFGTPIINMPQSAILGMHAVKERAVVVNGKIEIRPVMYVCLTYDHRLIDGREATTFLMKLKEAIEDPRRMLL</sequence>
<keyword evidence="8" id="KW-0450">Lipoyl</keyword>
<dbReference type="PANTHER" id="PTHR43416:SF5">
    <property type="entry name" value="DIHYDROLIPOYLLYSINE-RESIDUE SUCCINYLTRANSFERASE COMPONENT OF 2-OXOGLUTARATE DEHYDROGENASE COMPLEX, MITOCHONDRIAL"/>
    <property type="match status" value="1"/>
</dbReference>
<dbReference type="EMBL" id="GG745334">
    <property type="protein sequence ID" value="KNE59324.1"/>
    <property type="molecule type" value="Genomic_DNA"/>
</dbReference>
<keyword evidence="16" id="KW-1185">Reference proteome</keyword>
<gene>
    <name evidence="15" type="ORF">AMAG_03624</name>
</gene>
<dbReference type="SUPFAM" id="SSF51230">
    <property type="entry name" value="Single hybrid motif"/>
    <property type="match status" value="1"/>
</dbReference>
<dbReference type="SUPFAM" id="SSF52777">
    <property type="entry name" value="CoA-dependent acyltransferases"/>
    <property type="match status" value="1"/>
</dbReference>
<evidence type="ECO:0000256" key="13">
    <source>
        <dbReference type="SAM" id="MobiDB-lite"/>
    </source>
</evidence>
<dbReference type="Pfam" id="PF00198">
    <property type="entry name" value="2-oxoacid_dh"/>
    <property type="match status" value="1"/>
</dbReference>
<evidence type="ECO:0000256" key="11">
    <source>
        <dbReference type="ARBA" id="ARBA00023315"/>
    </source>
</evidence>
<keyword evidence="6" id="KW-0816">Tricarboxylic acid cycle</keyword>
<dbReference type="eggNOG" id="KOG0559">
    <property type="taxonomic scope" value="Eukaryota"/>
</dbReference>
<evidence type="ECO:0000256" key="10">
    <source>
        <dbReference type="ARBA" id="ARBA00023128"/>
    </source>
</evidence>